<dbReference type="SUPFAM" id="SSF52047">
    <property type="entry name" value="RNI-like"/>
    <property type="match status" value="1"/>
</dbReference>
<protein>
    <recommendedName>
        <fullName evidence="3">F-box domain-containing protein</fullName>
    </recommendedName>
</protein>
<comment type="caution">
    <text evidence="1">The sequence shown here is derived from an EMBL/GenBank/DDBJ whole genome shotgun (WGS) entry which is preliminary data.</text>
</comment>
<proteinExistence type="predicted"/>
<keyword evidence="2" id="KW-1185">Reference proteome</keyword>
<name>A0AAD7XB33_9APHY</name>
<organism evidence="1 2">
    <name type="scientific">Trametes cubensis</name>
    <dbReference type="NCBI Taxonomy" id="1111947"/>
    <lineage>
        <taxon>Eukaryota</taxon>
        <taxon>Fungi</taxon>
        <taxon>Dikarya</taxon>
        <taxon>Basidiomycota</taxon>
        <taxon>Agaricomycotina</taxon>
        <taxon>Agaricomycetes</taxon>
        <taxon>Polyporales</taxon>
        <taxon>Polyporaceae</taxon>
        <taxon>Trametes</taxon>
    </lineage>
</organism>
<reference evidence="1" key="1">
    <citation type="submission" date="2022-11" db="EMBL/GenBank/DDBJ databases">
        <title>Genome Sequence of Cubamyces cubensis.</title>
        <authorList>
            <person name="Buettner E."/>
        </authorList>
    </citation>
    <scope>NUCLEOTIDE SEQUENCE</scope>
    <source>
        <strain evidence="1">MPL-01</strain>
    </source>
</reference>
<dbReference type="EMBL" id="JAPEVG010000154">
    <property type="protein sequence ID" value="KAJ8480775.1"/>
    <property type="molecule type" value="Genomic_DNA"/>
</dbReference>
<evidence type="ECO:0000313" key="1">
    <source>
        <dbReference type="EMBL" id="KAJ8480775.1"/>
    </source>
</evidence>
<gene>
    <name evidence="1" type="ORF">ONZ51_g6430</name>
</gene>
<accession>A0AAD7XB33</accession>
<sequence>MPSKGKLPQELIDQAIDHLWNDRDSLSTCSRVCHAWLPSARTHLFRDQRLTGAKHCARFEALLEGNPDIAPYVRKLTISEPMSTAYAQNWVNRVPALVGKLRRLTTLEFVGLHYVSLQHTSPETLSTLSRLTALVLADVYFDSFVDVHALLSAACNIRDLCFYRVCWAAPSSSTYGSLPVKAPPPLRRLVIDSWASSAMLQEWLLPSARRLDVRTLMVRWRERDSIDVLNGLLKACGTATQNLYIELPTTMEGACSGTPFTVPGRRYSHIHAETQVLPSLFYNTNLRSLEIDGLVVPGCVPWTSAWLAHLRAPTLEKLSVTLLVLDSASISSFDWTTLDSVLSQPSFKGTTLHLNINLALHTNNDPRTVREAVTGHLPGIAQRGKLSIHCFG</sequence>
<evidence type="ECO:0008006" key="3">
    <source>
        <dbReference type="Google" id="ProtNLM"/>
    </source>
</evidence>
<dbReference type="AlphaFoldDB" id="A0AAD7XB33"/>
<evidence type="ECO:0000313" key="2">
    <source>
        <dbReference type="Proteomes" id="UP001215151"/>
    </source>
</evidence>
<dbReference type="Proteomes" id="UP001215151">
    <property type="component" value="Unassembled WGS sequence"/>
</dbReference>